<reference evidence="3" key="1">
    <citation type="submission" date="2023-03" db="EMBL/GenBank/DDBJ databases">
        <title>Chromosome-scale reference genome and RAD-based genetic map of yellow starthistle (Centaurea solstitialis) reveal putative structural variation and QTLs associated with invader traits.</title>
        <authorList>
            <person name="Reatini B."/>
            <person name="Cang F.A."/>
            <person name="Jiang Q."/>
            <person name="Mckibben M.T.W."/>
            <person name="Barker M.S."/>
            <person name="Rieseberg L.H."/>
            <person name="Dlugosch K.M."/>
        </authorList>
    </citation>
    <scope>NUCLEOTIDE SEQUENCE</scope>
    <source>
        <strain evidence="3">CAN-66</strain>
        <tissue evidence="3">Leaf</tissue>
    </source>
</reference>
<organism evidence="3 4">
    <name type="scientific">Centaurea solstitialis</name>
    <name type="common">yellow star-thistle</name>
    <dbReference type="NCBI Taxonomy" id="347529"/>
    <lineage>
        <taxon>Eukaryota</taxon>
        <taxon>Viridiplantae</taxon>
        <taxon>Streptophyta</taxon>
        <taxon>Embryophyta</taxon>
        <taxon>Tracheophyta</taxon>
        <taxon>Spermatophyta</taxon>
        <taxon>Magnoliopsida</taxon>
        <taxon>eudicotyledons</taxon>
        <taxon>Gunneridae</taxon>
        <taxon>Pentapetalae</taxon>
        <taxon>asterids</taxon>
        <taxon>campanulids</taxon>
        <taxon>Asterales</taxon>
        <taxon>Asteraceae</taxon>
        <taxon>Carduoideae</taxon>
        <taxon>Cardueae</taxon>
        <taxon>Centaureinae</taxon>
        <taxon>Centaurea</taxon>
    </lineage>
</organism>
<evidence type="ECO:0000259" key="2">
    <source>
        <dbReference type="Pfam" id="PF22936"/>
    </source>
</evidence>
<protein>
    <recommendedName>
        <fullName evidence="2">Retrovirus-related Pol polyprotein from transposon TNT 1-94-like beta-barrel domain-containing protein</fullName>
    </recommendedName>
</protein>
<feature type="region of interest" description="Disordered" evidence="1">
    <location>
        <begin position="1"/>
        <end position="47"/>
    </location>
</feature>
<dbReference type="Proteomes" id="UP001172457">
    <property type="component" value="Chromosome 5"/>
</dbReference>
<name>A0AA38T4J9_9ASTR</name>
<evidence type="ECO:0000313" key="4">
    <source>
        <dbReference type="Proteomes" id="UP001172457"/>
    </source>
</evidence>
<dbReference type="EMBL" id="JARYMX010000005">
    <property type="protein sequence ID" value="KAJ9547306.1"/>
    <property type="molecule type" value="Genomic_DNA"/>
</dbReference>
<feature type="compositionally biased region" description="Polar residues" evidence="1">
    <location>
        <begin position="30"/>
        <end position="45"/>
    </location>
</feature>
<evidence type="ECO:0000256" key="1">
    <source>
        <dbReference type="SAM" id="MobiDB-lite"/>
    </source>
</evidence>
<dbReference type="AlphaFoldDB" id="A0AA38T4J9"/>
<sequence>MTHSALVSLPVVNRAPASSPGHGRGRNSSREGQTPNSGHGRSSPSEPLPNTYPPWAWWAPPLCPYPTRPNTWPNNQWPNHFPPIAPVALLATAHVAYEPPPFVPNKPNLSAQTPNLAPQTQDFDALNPSDLGTMFQSMNLNYPDSSWYMDTGASSHMTTDSGKTQTPLSSSSVRVIFVCDDNGIPVKGSGNTLHITPQHSFRLHNILYTPNIIKNLQSIRQLTRDNNVYVEFDYFGFFFAKDLKTGRVLSRHNSPGDLYSFTTPEPSSSAHLATSSTDQWHNCLGHLDTSFLDFFILVSLFLEPLSICHSFQILKSKQLPFYDSHSTTFAPFDIIHCDLWKTPISSTSGYKYYMVLINNFTICLDLPP</sequence>
<gene>
    <name evidence="3" type="ORF">OSB04_019849</name>
</gene>
<evidence type="ECO:0000313" key="3">
    <source>
        <dbReference type="EMBL" id="KAJ9547306.1"/>
    </source>
</evidence>
<feature type="domain" description="Retrovirus-related Pol polyprotein from transposon TNT 1-94-like beta-barrel" evidence="2">
    <location>
        <begin position="147"/>
        <end position="225"/>
    </location>
</feature>
<dbReference type="InterPro" id="IPR054722">
    <property type="entry name" value="PolX-like_BBD"/>
</dbReference>
<keyword evidence="4" id="KW-1185">Reference proteome</keyword>
<dbReference type="Pfam" id="PF22936">
    <property type="entry name" value="Pol_BBD"/>
    <property type="match status" value="1"/>
</dbReference>
<accession>A0AA38T4J9</accession>
<proteinExistence type="predicted"/>
<comment type="caution">
    <text evidence="3">The sequence shown here is derived from an EMBL/GenBank/DDBJ whole genome shotgun (WGS) entry which is preliminary data.</text>
</comment>